<keyword evidence="1" id="KW-0472">Membrane</keyword>
<protein>
    <submittedName>
        <fullName evidence="2">Uncharacterized protein</fullName>
    </submittedName>
</protein>
<proteinExistence type="predicted"/>
<feature type="transmembrane region" description="Helical" evidence="1">
    <location>
        <begin position="30"/>
        <end position="47"/>
    </location>
</feature>
<reference evidence="2" key="1">
    <citation type="submission" date="2020-04" db="EMBL/GenBank/DDBJ databases">
        <authorList>
            <person name="Chiriac C."/>
            <person name="Salcher M."/>
            <person name="Ghai R."/>
            <person name="Kavagutti S V."/>
        </authorList>
    </citation>
    <scope>NUCLEOTIDE SEQUENCE</scope>
</reference>
<organism evidence="2">
    <name type="scientific">uncultured Caudovirales phage</name>
    <dbReference type="NCBI Taxonomy" id="2100421"/>
    <lineage>
        <taxon>Viruses</taxon>
        <taxon>Duplodnaviria</taxon>
        <taxon>Heunggongvirae</taxon>
        <taxon>Uroviricota</taxon>
        <taxon>Caudoviricetes</taxon>
        <taxon>Peduoviridae</taxon>
        <taxon>Maltschvirus</taxon>
        <taxon>Maltschvirus maltsch</taxon>
    </lineage>
</organism>
<keyword evidence="1" id="KW-0812">Transmembrane</keyword>
<dbReference type="EMBL" id="LR796154">
    <property type="protein sequence ID" value="CAB4121829.1"/>
    <property type="molecule type" value="Genomic_DNA"/>
</dbReference>
<keyword evidence="1" id="KW-1133">Transmembrane helix</keyword>
<evidence type="ECO:0000256" key="1">
    <source>
        <dbReference type="SAM" id="Phobius"/>
    </source>
</evidence>
<gene>
    <name evidence="2" type="ORF">UFOVP17_14</name>
</gene>
<evidence type="ECO:0000313" key="2">
    <source>
        <dbReference type="EMBL" id="CAB4121829.1"/>
    </source>
</evidence>
<accession>A0A6J5KNR7</accession>
<sequence>MIKFLIFKRYNFIDFVGQGMAIWLMMKFDTYWGLAIILPFSFLSALCESIDRMRNDF</sequence>
<name>A0A6J5KNR7_9CAUD</name>